<dbReference type="SUPFAM" id="SSF48403">
    <property type="entry name" value="Ankyrin repeat"/>
    <property type="match status" value="1"/>
</dbReference>
<dbReference type="Pfam" id="PF12796">
    <property type="entry name" value="Ank_2"/>
    <property type="match status" value="1"/>
</dbReference>
<gene>
    <name evidence="4" type="ORF">GCM10009827_056590</name>
</gene>
<dbReference type="InterPro" id="IPR002110">
    <property type="entry name" value="Ankyrin_rpt"/>
</dbReference>
<evidence type="ECO:0000256" key="3">
    <source>
        <dbReference type="PROSITE-ProRule" id="PRU00023"/>
    </source>
</evidence>
<keyword evidence="5" id="KW-1185">Reference proteome</keyword>
<protein>
    <recommendedName>
        <fullName evidence="6">Ankyrin repeat protein</fullName>
    </recommendedName>
</protein>
<dbReference type="PANTHER" id="PTHR24171">
    <property type="entry name" value="ANKYRIN REPEAT DOMAIN-CONTAINING PROTEIN 39-RELATED"/>
    <property type="match status" value="1"/>
</dbReference>
<evidence type="ECO:0000313" key="5">
    <source>
        <dbReference type="Proteomes" id="UP001501470"/>
    </source>
</evidence>
<dbReference type="EMBL" id="BAAAQD010000011">
    <property type="protein sequence ID" value="GAA1531534.1"/>
    <property type="molecule type" value="Genomic_DNA"/>
</dbReference>
<keyword evidence="1" id="KW-0677">Repeat</keyword>
<reference evidence="5" key="1">
    <citation type="journal article" date="2019" name="Int. J. Syst. Evol. Microbiol.">
        <title>The Global Catalogue of Microorganisms (GCM) 10K type strain sequencing project: providing services to taxonomists for standard genome sequencing and annotation.</title>
        <authorList>
            <consortium name="The Broad Institute Genomics Platform"/>
            <consortium name="The Broad Institute Genome Sequencing Center for Infectious Disease"/>
            <person name="Wu L."/>
            <person name="Ma J."/>
        </authorList>
    </citation>
    <scope>NUCLEOTIDE SEQUENCE [LARGE SCALE GENOMIC DNA]</scope>
    <source>
        <strain evidence="5">JCM 15933</strain>
    </source>
</reference>
<evidence type="ECO:0000256" key="1">
    <source>
        <dbReference type="ARBA" id="ARBA00022737"/>
    </source>
</evidence>
<dbReference type="PANTHER" id="PTHR24171:SF8">
    <property type="entry name" value="BRCA1-ASSOCIATED RING DOMAIN PROTEIN 1"/>
    <property type="match status" value="1"/>
</dbReference>
<feature type="repeat" description="ANK" evidence="3">
    <location>
        <begin position="415"/>
        <end position="450"/>
    </location>
</feature>
<comment type="caution">
    <text evidence="4">The sequence shown here is derived from an EMBL/GenBank/DDBJ whole genome shotgun (WGS) entry which is preliminary data.</text>
</comment>
<organism evidence="4 5">
    <name type="scientific">Dactylosporangium maewongense</name>
    <dbReference type="NCBI Taxonomy" id="634393"/>
    <lineage>
        <taxon>Bacteria</taxon>
        <taxon>Bacillati</taxon>
        <taxon>Actinomycetota</taxon>
        <taxon>Actinomycetes</taxon>
        <taxon>Micromonosporales</taxon>
        <taxon>Micromonosporaceae</taxon>
        <taxon>Dactylosporangium</taxon>
    </lineage>
</organism>
<sequence length="470" mass="49781">MPPAMIDAATERRLAGDWRRACAAAHVTPDIDLRAVEWEHGRAVAAAVEDDLRHLAPDLLRWHEPLHGHHSWPAASRPVPMTRLAGGLGILLASGPRSGGRRLFRLRFGGVSPVAPLVDRHLWDVRQAPGLRGLCGPEPVSTDAACPHATGRQREAAAAAGIDATGLAEQGSDDSLASHPLVWSRLVPAARALLHRHGSPGGTVDLGEGWLDLRERPTIVAGPPPRHAPLLQISDWQEPLDAELVRHGLIDPDALHPLVHDALLPGRPQSPPRHGPLVPAVVPVECGGRVHRLAARDGQWHPLDHDPRDLAREEALAALGGPAEGCADVLLGWRTGSRADSGLLPPPVQDLHDELWQRVAYGDTDGVLRLLGDGFPPAADRGGGTLLHALGSLDHARILPRLLALGLDVHARTNTGDTPLHAAARSSSDAAADLVEALLRAGADPRAVNHRGQRPADLAGTPEAAAVLRA</sequence>
<dbReference type="PROSITE" id="PS50088">
    <property type="entry name" value="ANK_REPEAT"/>
    <property type="match status" value="1"/>
</dbReference>
<proteinExistence type="predicted"/>
<name>A0ABP4LWQ4_9ACTN</name>
<keyword evidence="2 3" id="KW-0040">ANK repeat</keyword>
<dbReference type="InterPro" id="IPR036770">
    <property type="entry name" value="Ankyrin_rpt-contain_sf"/>
</dbReference>
<evidence type="ECO:0000313" key="4">
    <source>
        <dbReference type="EMBL" id="GAA1531534.1"/>
    </source>
</evidence>
<dbReference type="Proteomes" id="UP001501470">
    <property type="component" value="Unassembled WGS sequence"/>
</dbReference>
<dbReference type="SMART" id="SM00248">
    <property type="entry name" value="ANK"/>
    <property type="match status" value="1"/>
</dbReference>
<evidence type="ECO:0008006" key="6">
    <source>
        <dbReference type="Google" id="ProtNLM"/>
    </source>
</evidence>
<dbReference type="PROSITE" id="PS50297">
    <property type="entry name" value="ANK_REP_REGION"/>
    <property type="match status" value="1"/>
</dbReference>
<accession>A0ABP4LWQ4</accession>
<evidence type="ECO:0000256" key="2">
    <source>
        <dbReference type="ARBA" id="ARBA00023043"/>
    </source>
</evidence>
<dbReference type="Gene3D" id="1.25.40.20">
    <property type="entry name" value="Ankyrin repeat-containing domain"/>
    <property type="match status" value="1"/>
</dbReference>